<organism evidence="1">
    <name type="scientific">Brassica napus</name>
    <name type="common">Rape</name>
    <dbReference type="NCBI Taxonomy" id="3708"/>
    <lineage>
        <taxon>Eukaryota</taxon>
        <taxon>Viridiplantae</taxon>
        <taxon>Streptophyta</taxon>
        <taxon>Embryophyta</taxon>
        <taxon>Tracheophyta</taxon>
        <taxon>Spermatophyta</taxon>
        <taxon>Magnoliopsida</taxon>
        <taxon>eudicotyledons</taxon>
        <taxon>Gunneridae</taxon>
        <taxon>Pentapetalae</taxon>
        <taxon>rosids</taxon>
        <taxon>malvids</taxon>
        <taxon>Brassicales</taxon>
        <taxon>Brassicaceae</taxon>
        <taxon>Brassiceae</taxon>
        <taxon>Brassica</taxon>
    </lineage>
</organism>
<dbReference type="EMBL" id="HG994360">
    <property type="protein sequence ID" value="CAF2084274.1"/>
    <property type="molecule type" value="Genomic_DNA"/>
</dbReference>
<dbReference type="Proteomes" id="UP001295469">
    <property type="component" value="Chromosome A06"/>
</dbReference>
<evidence type="ECO:0000313" key="1">
    <source>
        <dbReference type="EMBL" id="CAF2084274.1"/>
    </source>
</evidence>
<evidence type="ECO:0000313" key="2">
    <source>
        <dbReference type="EMBL" id="CAF2084277.1"/>
    </source>
</evidence>
<proteinExistence type="predicted"/>
<dbReference type="SMR" id="A0A816SBE4"/>
<gene>
    <name evidence="1" type="ORF">DARMORV10_A06P15590.1</name>
    <name evidence="2" type="ORF">DARMORV10_A06P15600.1</name>
</gene>
<accession>A0A816SBE4</accession>
<sequence length="129" mass="14897">MSRVLILNAKRSVMKHMDLRRSLFVRGIDTYLELRHAVAEFVVHVLDLLDLLVSSKRNLQHPQQKIKPWQICYDRNDGGEIQSTVRLPYGSRSETSNPPTPSLPLKIFIPLSVPQLAAEDFFQRTDEEE</sequence>
<dbReference type="EMBL" id="HG994360">
    <property type="protein sequence ID" value="CAF2084277.1"/>
    <property type="molecule type" value="Genomic_DNA"/>
</dbReference>
<dbReference type="AlphaFoldDB" id="A0A816SBE4"/>
<reference evidence="1" key="1">
    <citation type="submission" date="2021-01" db="EMBL/GenBank/DDBJ databases">
        <authorList>
            <consortium name="Genoscope - CEA"/>
            <person name="William W."/>
        </authorList>
    </citation>
    <scope>NUCLEOTIDE SEQUENCE</scope>
</reference>
<protein>
    <submittedName>
        <fullName evidence="1">(rape) hypothetical protein</fullName>
    </submittedName>
</protein>
<name>A0A816SBE4_BRANA</name>